<dbReference type="GO" id="GO:0019748">
    <property type="term" value="P:secondary metabolic process"/>
    <property type="evidence" value="ECO:0007669"/>
    <property type="project" value="TreeGrafter"/>
</dbReference>
<keyword evidence="3" id="KW-0812">Transmembrane</keyword>
<dbReference type="SUPFAM" id="SSF56801">
    <property type="entry name" value="Acetyl-CoA synthetase-like"/>
    <property type="match status" value="1"/>
</dbReference>
<dbReference type="AlphaFoldDB" id="A0A8H4RRU5"/>
<dbReference type="OrthoDB" id="1898221at2759"/>
<keyword evidence="3" id="KW-0472">Membrane</keyword>
<organism evidence="5 6">
    <name type="scientific">Cudoniella acicularis</name>
    <dbReference type="NCBI Taxonomy" id="354080"/>
    <lineage>
        <taxon>Eukaryota</taxon>
        <taxon>Fungi</taxon>
        <taxon>Dikarya</taxon>
        <taxon>Ascomycota</taxon>
        <taxon>Pezizomycotina</taxon>
        <taxon>Leotiomycetes</taxon>
        <taxon>Helotiales</taxon>
        <taxon>Tricladiaceae</taxon>
        <taxon>Cudoniella</taxon>
    </lineage>
</organism>
<name>A0A8H4RRU5_9HELO</name>
<proteinExistence type="inferred from homology"/>
<keyword evidence="2" id="KW-0436">Ligase</keyword>
<sequence length="270" mass="30112">MLRLNYSFEYVVCAISFKIGDVTENAEVEAGRELIPYCTLAYLPISYIAGLFGYLIGSVYSAGLVIWLRRYKFDALLKYAKQYAITAFYIVPSIYLRLSKSPEVTDQFATVEGAATSAAPMDGELQAAANRKLGKKARETVYIGQTWGLSETTGAMTAQVKDADPDVTGSIAPLLPGVQMRVVDDDFNDVEEGKPREFVLKAPMVTQGYFNNPKVTEEIMTYVKEHLAPYKQLRGGVVFLKELSKSAIGKYLRRELRKRSKKQLGIQSKL</sequence>
<evidence type="ECO:0000256" key="1">
    <source>
        <dbReference type="ARBA" id="ARBA00006432"/>
    </source>
</evidence>
<dbReference type="InterPro" id="IPR000873">
    <property type="entry name" value="AMP-dep_synth/lig_dom"/>
</dbReference>
<evidence type="ECO:0000256" key="3">
    <source>
        <dbReference type="SAM" id="Phobius"/>
    </source>
</evidence>
<dbReference type="EMBL" id="JAAMPI010000231">
    <property type="protein sequence ID" value="KAF4633789.1"/>
    <property type="molecule type" value="Genomic_DNA"/>
</dbReference>
<dbReference type="InterPro" id="IPR042099">
    <property type="entry name" value="ANL_N_sf"/>
</dbReference>
<dbReference type="PANTHER" id="PTHR24096:SF149">
    <property type="entry name" value="AMP-BINDING DOMAIN-CONTAINING PROTEIN-RELATED"/>
    <property type="match status" value="1"/>
</dbReference>
<protein>
    <recommendedName>
        <fullName evidence="4">AMP-dependent synthetase/ligase domain-containing protein</fullName>
    </recommendedName>
</protein>
<comment type="similarity">
    <text evidence="1">Belongs to the ATP-dependent AMP-binding enzyme family.</text>
</comment>
<accession>A0A8H4RRU5</accession>
<evidence type="ECO:0000256" key="2">
    <source>
        <dbReference type="ARBA" id="ARBA00022598"/>
    </source>
</evidence>
<dbReference type="Gene3D" id="3.40.50.12780">
    <property type="entry name" value="N-terminal domain of ligase-like"/>
    <property type="match status" value="1"/>
</dbReference>
<comment type="caution">
    <text evidence="5">The sequence shown here is derived from an EMBL/GenBank/DDBJ whole genome shotgun (WGS) entry which is preliminary data.</text>
</comment>
<keyword evidence="6" id="KW-1185">Reference proteome</keyword>
<feature type="domain" description="AMP-dependent synthetase/ligase" evidence="4">
    <location>
        <begin position="39"/>
        <end position="210"/>
    </location>
</feature>
<gene>
    <name evidence="5" type="ORF">G7Y89_g4323</name>
</gene>
<dbReference type="Proteomes" id="UP000566819">
    <property type="component" value="Unassembled WGS sequence"/>
</dbReference>
<feature type="transmembrane region" description="Helical" evidence="3">
    <location>
        <begin position="45"/>
        <end position="68"/>
    </location>
</feature>
<keyword evidence="3" id="KW-1133">Transmembrane helix</keyword>
<dbReference type="PANTHER" id="PTHR24096">
    <property type="entry name" value="LONG-CHAIN-FATTY-ACID--COA LIGASE"/>
    <property type="match status" value="1"/>
</dbReference>
<evidence type="ECO:0000313" key="6">
    <source>
        <dbReference type="Proteomes" id="UP000566819"/>
    </source>
</evidence>
<reference evidence="5 6" key="1">
    <citation type="submission" date="2020-03" db="EMBL/GenBank/DDBJ databases">
        <title>Draft Genome Sequence of Cudoniella acicularis.</title>
        <authorList>
            <person name="Buettner E."/>
            <person name="Kellner H."/>
        </authorList>
    </citation>
    <scope>NUCLEOTIDE SEQUENCE [LARGE SCALE GENOMIC DNA]</scope>
    <source>
        <strain evidence="5 6">DSM 108380</strain>
    </source>
</reference>
<dbReference type="Pfam" id="PF00501">
    <property type="entry name" value="AMP-binding"/>
    <property type="match status" value="1"/>
</dbReference>
<evidence type="ECO:0000313" key="5">
    <source>
        <dbReference type="EMBL" id="KAF4633789.1"/>
    </source>
</evidence>
<evidence type="ECO:0000259" key="4">
    <source>
        <dbReference type="Pfam" id="PF00501"/>
    </source>
</evidence>
<dbReference type="GO" id="GO:0016405">
    <property type="term" value="F:CoA-ligase activity"/>
    <property type="evidence" value="ECO:0007669"/>
    <property type="project" value="TreeGrafter"/>
</dbReference>